<dbReference type="AlphaFoldDB" id="B4VK59"/>
<gene>
    <name evidence="5" type="ORF">MC7420_3078</name>
</gene>
<evidence type="ECO:0000313" key="6">
    <source>
        <dbReference type="Proteomes" id="UP000003835"/>
    </source>
</evidence>
<dbReference type="SUPFAM" id="SSF116734">
    <property type="entry name" value="DNA methylase specificity domain"/>
    <property type="match status" value="2"/>
</dbReference>
<keyword evidence="2" id="KW-0680">Restriction system</keyword>
<dbReference type="EMBL" id="DS989843">
    <property type="protein sequence ID" value="EDX77754.1"/>
    <property type="molecule type" value="Genomic_DNA"/>
</dbReference>
<dbReference type="PANTHER" id="PTHR30408">
    <property type="entry name" value="TYPE-1 RESTRICTION ENZYME ECOKI SPECIFICITY PROTEIN"/>
    <property type="match status" value="1"/>
</dbReference>
<dbReference type="GO" id="GO:0003677">
    <property type="term" value="F:DNA binding"/>
    <property type="evidence" value="ECO:0007669"/>
    <property type="project" value="UniProtKB-KW"/>
</dbReference>
<protein>
    <recommendedName>
        <fullName evidence="4">Type I restriction modification DNA specificity domain-containing protein</fullName>
    </recommendedName>
</protein>
<dbReference type="InterPro" id="IPR000055">
    <property type="entry name" value="Restrct_endonuc_typeI_TRD"/>
</dbReference>
<dbReference type="eggNOG" id="COG0732">
    <property type="taxonomic scope" value="Bacteria"/>
</dbReference>
<feature type="domain" description="Type I restriction modification DNA specificity" evidence="4">
    <location>
        <begin position="270"/>
        <end position="409"/>
    </location>
</feature>
<accession>B4VK59</accession>
<proteinExistence type="inferred from homology"/>
<organism evidence="5 6">
    <name type="scientific">Coleofasciculus chthonoplastes PCC 7420</name>
    <dbReference type="NCBI Taxonomy" id="118168"/>
    <lineage>
        <taxon>Bacteria</taxon>
        <taxon>Bacillati</taxon>
        <taxon>Cyanobacteriota</taxon>
        <taxon>Cyanophyceae</taxon>
        <taxon>Coleofasciculales</taxon>
        <taxon>Coleofasciculaceae</taxon>
        <taxon>Coleofasciculus</taxon>
    </lineage>
</organism>
<evidence type="ECO:0000313" key="5">
    <source>
        <dbReference type="EMBL" id="EDX77754.1"/>
    </source>
</evidence>
<dbReference type="Proteomes" id="UP000003835">
    <property type="component" value="Unassembled WGS sequence"/>
</dbReference>
<keyword evidence="6" id="KW-1185">Reference proteome</keyword>
<dbReference type="GO" id="GO:0009307">
    <property type="term" value="P:DNA restriction-modification system"/>
    <property type="evidence" value="ECO:0007669"/>
    <property type="project" value="UniProtKB-KW"/>
</dbReference>
<evidence type="ECO:0000256" key="1">
    <source>
        <dbReference type="ARBA" id="ARBA00010923"/>
    </source>
</evidence>
<dbReference type="InterPro" id="IPR044946">
    <property type="entry name" value="Restrct_endonuc_typeI_TRD_sf"/>
</dbReference>
<dbReference type="Pfam" id="PF01420">
    <property type="entry name" value="Methylase_S"/>
    <property type="match status" value="2"/>
</dbReference>
<name>B4VK59_9CYAN</name>
<dbReference type="STRING" id="118168.MC7420_3078"/>
<dbReference type="PANTHER" id="PTHR30408:SF12">
    <property type="entry name" value="TYPE I RESTRICTION ENZYME MJAVIII SPECIFICITY SUBUNIT"/>
    <property type="match status" value="1"/>
</dbReference>
<feature type="domain" description="Type I restriction modification DNA specificity" evidence="4">
    <location>
        <begin position="21"/>
        <end position="178"/>
    </location>
</feature>
<evidence type="ECO:0000259" key="4">
    <source>
        <dbReference type="Pfam" id="PF01420"/>
    </source>
</evidence>
<evidence type="ECO:0000256" key="3">
    <source>
        <dbReference type="ARBA" id="ARBA00023125"/>
    </source>
</evidence>
<comment type="similarity">
    <text evidence="1">Belongs to the type-I restriction system S methylase family.</text>
</comment>
<dbReference type="HOGENOM" id="CLU_021095_1_1_3"/>
<evidence type="ECO:0000256" key="2">
    <source>
        <dbReference type="ARBA" id="ARBA00022747"/>
    </source>
</evidence>
<reference evidence="5 6" key="1">
    <citation type="submission" date="2008-07" db="EMBL/GenBank/DDBJ databases">
        <authorList>
            <person name="Tandeau de Marsac N."/>
            <person name="Ferriera S."/>
            <person name="Johnson J."/>
            <person name="Kravitz S."/>
            <person name="Beeson K."/>
            <person name="Sutton G."/>
            <person name="Rogers Y.-H."/>
            <person name="Friedman R."/>
            <person name="Frazier M."/>
            <person name="Venter J.C."/>
        </authorList>
    </citation>
    <scope>NUCLEOTIDE SEQUENCE [LARGE SCALE GENOMIC DNA]</scope>
    <source>
        <strain evidence="5 6">PCC 7420</strain>
    </source>
</reference>
<dbReference type="Gene3D" id="3.90.220.20">
    <property type="entry name" value="DNA methylase specificity domains"/>
    <property type="match status" value="2"/>
</dbReference>
<sequence length="430" mass="49349">MSFPRYERYKDSGVEWLGQIPEHWETLRTKNIFRLITEAAPKNNDEELLSVYSDIGVKPRRELEERGNKASTTDGYWIVKKGDVIVNKLLAWMGAIGISDYDGVTSPAYDVLRAYKPIDSKYYHYLFRSPICLSKLKQHSRGIMEMRLRLYFDEFGRIRLPYPPFEIQKRIVEFLDRKCGEIEDAIAHKKRLIELLEEQKTILINQAVTKGLDPNAPMKDSGIEWIGEIPTHWEVKKLKRISPCITVGIVITPSKYYVEEGVICLRSLNIKPNKILVKDSVYISERSNKYLSKSKIFAGDIVCVRTGQPGVSAVVDRRFDGANCIDLIIIRKPKNDLPKFVSLAMNSEVCRSQYLTGASGAIQQHFNIEMAQNLVIAIPPLPEQIKIYNHISKIQKNTMDLMNFIKREIDLMNELKQILIAEAVTGKIKI</sequence>
<dbReference type="InterPro" id="IPR052021">
    <property type="entry name" value="Type-I_RS_S_subunit"/>
</dbReference>
<dbReference type="Gene3D" id="1.10.287.1120">
    <property type="entry name" value="Bipartite methylase S protein"/>
    <property type="match status" value="1"/>
</dbReference>
<keyword evidence="3" id="KW-0238">DNA-binding</keyword>